<evidence type="ECO:0000256" key="2">
    <source>
        <dbReference type="ARBA" id="ARBA00023315"/>
    </source>
</evidence>
<feature type="region of interest" description="Disordered" evidence="6">
    <location>
        <begin position="1"/>
        <end position="24"/>
    </location>
</feature>
<dbReference type="InterPro" id="IPR017554">
    <property type="entry name" value="Malonate_deCOase_MdcHsu"/>
</dbReference>
<dbReference type="PIRSF" id="PIRSF000446">
    <property type="entry name" value="Mct"/>
    <property type="match status" value="1"/>
</dbReference>
<dbReference type="InterPro" id="IPR016035">
    <property type="entry name" value="Acyl_Trfase/lysoPLipase"/>
</dbReference>
<dbReference type="NCBIfam" id="TIGR03131">
    <property type="entry name" value="malonate_mdcH"/>
    <property type="match status" value="1"/>
</dbReference>
<gene>
    <name evidence="8" type="primary">mdcH</name>
    <name evidence="8" type="ORF">E1286_17235</name>
</gene>
<reference evidence="8 9" key="1">
    <citation type="submission" date="2019-03" db="EMBL/GenBank/DDBJ databases">
        <title>Draft genome sequences of novel Actinobacteria.</title>
        <authorList>
            <person name="Sahin N."/>
            <person name="Ay H."/>
            <person name="Saygin H."/>
        </authorList>
    </citation>
    <scope>NUCLEOTIDE SEQUENCE [LARGE SCALE GENOMIC DNA]</scope>
    <source>
        <strain evidence="8 9">CH32</strain>
    </source>
</reference>
<dbReference type="Pfam" id="PF00698">
    <property type="entry name" value="Acyl_transf_1"/>
    <property type="match status" value="1"/>
</dbReference>
<dbReference type="InterPro" id="IPR050858">
    <property type="entry name" value="Mal-CoA-ACP_Trans/PKS_FabD"/>
</dbReference>
<dbReference type="InterPro" id="IPR001227">
    <property type="entry name" value="Ac_transferase_dom_sf"/>
</dbReference>
<dbReference type="OrthoDB" id="3248271at2"/>
<evidence type="ECO:0000313" key="8">
    <source>
        <dbReference type="EMBL" id="TDD47526.1"/>
    </source>
</evidence>
<proteinExistence type="inferred from homology"/>
<dbReference type="EC" id="2.3.1.39" evidence="4"/>
<evidence type="ECO:0000256" key="6">
    <source>
        <dbReference type="SAM" id="MobiDB-lite"/>
    </source>
</evidence>
<evidence type="ECO:0000256" key="5">
    <source>
        <dbReference type="PIRSR" id="PIRSR000446-1"/>
    </source>
</evidence>
<feature type="domain" description="Malonyl-CoA:ACP transacylase (MAT)" evidence="7">
    <location>
        <begin position="32"/>
        <end position="332"/>
    </location>
</feature>
<organism evidence="8 9">
    <name type="scientific">Nonomuraea terrae</name>
    <dbReference type="NCBI Taxonomy" id="2530383"/>
    <lineage>
        <taxon>Bacteria</taxon>
        <taxon>Bacillati</taxon>
        <taxon>Actinomycetota</taxon>
        <taxon>Actinomycetes</taxon>
        <taxon>Streptosporangiales</taxon>
        <taxon>Streptosporangiaceae</taxon>
        <taxon>Nonomuraea</taxon>
    </lineage>
</organism>
<dbReference type="AlphaFoldDB" id="A0A4R4YQT1"/>
<dbReference type="PANTHER" id="PTHR42681:SF1">
    <property type="entry name" value="MALONYL-COA-ACYL CARRIER PROTEIN TRANSACYLASE, MITOCHONDRIAL"/>
    <property type="match status" value="1"/>
</dbReference>
<keyword evidence="1 4" id="KW-0808">Transferase</keyword>
<dbReference type="Gene3D" id="3.30.70.250">
    <property type="entry name" value="Malonyl-CoA ACP transacylase, ACP-binding"/>
    <property type="match status" value="1"/>
</dbReference>
<comment type="similarity">
    <text evidence="4">Belongs to the fabD family.</text>
</comment>
<dbReference type="SMART" id="SM00827">
    <property type="entry name" value="PKS_AT"/>
    <property type="match status" value="1"/>
</dbReference>
<dbReference type="InterPro" id="IPR016036">
    <property type="entry name" value="Malonyl_transacylase_ACP-bd"/>
</dbReference>
<evidence type="ECO:0000256" key="1">
    <source>
        <dbReference type="ARBA" id="ARBA00022679"/>
    </source>
</evidence>
<dbReference type="GO" id="GO:0005829">
    <property type="term" value="C:cytosol"/>
    <property type="evidence" value="ECO:0007669"/>
    <property type="project" value="TreeGrafter"/>
</dbReference>
<keyword evidence="9" id="KW-1185">Reference proteome</keyword>
<dbReference type="EMBL" id="SMKQ01000045">
    <property type="protein sequence ID" value="TDD47526.1"/>
    <property type="molecule type" value="Genomic_DNA"/>
</dbReference>
<dbReference type="GO" id="GO:0006633">
    <property type="term" value="P:fatty acid biosynthetic process"/>
    <property type="evidence" value="ECO:0007669"/>
    <property type="project" value="TreeGrafter"/>
</dbReference>
<evidence type="ECO:0000313" key="9">
    <source>
        <dbReference type="Proteomes" id="UP000295302"/>
    </source>
</evidence>
<evidence type="ECO:0000256" key="4">
    <source>
        <dbReference type="PIRNR" id="PIRNR000446"/>
    </source>
</evidence>
<keyword evidence="2 4" id="KW-0012">Acyltransferase</keyword>
<dbReference type="SUPFAM" id="SSF55048">
    <property type="entry name" value="Probable ACP-binding domain of malonyl-CoA ACP transacylase"/>
    <property type="match status" value="1"/>
</dbReference>
<comment type="caution">
    <text evidence="8">The sequence shown here is derived from an EMBL/GenBank/DDBJ whole genome shotgun (WGS) entry which is preliminary data.</text>
</comment>
<dbReference type="SUPFAM" id="SSF52151">
    <property type="entry name" value="FabD/lysophospholipase-like"/>
    <property type="match status" value="1"/>
</dbReference>
<name>A0A4R4YQT1_9ACTN</name>
<evidence type="ECO:0000259" key="7">
    <source>
        <dbReference type="SMART" id="SM00827"/>
    </source>
</evidence>
<dbReference type="Proteomes" id="UP000295302">
    <property type="component" value="Unassembled WGS sequence"/>
</dbReference>
<evidence type="ECO:0000256" key="3">
    <source>
        <dbReference type="ARBA" id="ARBA00048462"/>
    </source>
</evidence>
<sequence length="346" mass="36562">MVPCRRFRRGPHRPRPAARDRPVGRGMKVAFLYPGQGTQRPGMLHDLPAHPAVAETLAEAEHILPGSSLQDSAEALRSSVTAQVALCIAGVAATRALDREGATPDAVAGHSAGAFPAAVASGALTFTEALTAVRKRGELMRDAYPRGYGMAAVLGLSVPQVRRVVEKVATEADPAYVAVIDSDQQVVVAGGAHALERLAATAAEAGARHVQRLDIAVPSHCPLLAGVADAMTDHLAAVPRRRLTVPYLSDSTGRLLHDAGAILDDLARGVATTVRWRDVTALLGELGITLFVQTPPGHVLARFARAAHPDARVVALAGTRITDVVFLARRARRPPQTHDPVKGERR</sequence>
<comment type="catalytic activity">
    <reaction evidence="3 4">
        <text>holo-[ACP] + malonyl-CoA = malonyl-[ACP] + CoA</text>
        <dbReference type="Rhea" id="RHEA:41792"/>
        <dbReference type="Rhea" id="RHEA-COMP:9623"/>
        <dbReference type="Rhea" id="RHEA-COMP:9685"/>
        <dbReference type="ChEBI" id="CHEBI:57287"/>
        <dbReference type="ChEBI" id="CHEBI:57384"/>
        <dbReference type="ChEBI" id="CHEBI:64479"/>
        <dbReference type="ChEBI" id="CHEBI:78449"/>
        <dbReference type="EC" id="2.3.1.39"/>
    </reaction>
</comment>
<feature type="active site" evidence="5">
    <location>
        <position position="220"/>
    </location>
</feature>
<dbReference type="InterPro" id="IPR014043">
    <property type="entry name" value="Acyl_transferase_dom"/>
</dbReference>
<protein>
    <recommendedName>
        <fullName evidence="4">Malonyl CoA-acyl carrier protein transacylase</fullName>
        <ecNumber evidence="4">2.3.1.39</ecNumber>
    </recommendedName>
</protein>
<accession>A0A4R4YQT1</accession>
<feature type="active site" evidence="5">
    <location>
        <position position="111"/>
    </location>
</feature>
<dbReference type="InterPro" id="IPR024925">
    <property type="entry name" value="Malonyl_CoA-ACP_transAc"/>
</dbReference>
<dbReference type="GO" id="GO:0004314">
    <property type="term" value="F:[acyl-carrier-protein] S-malonyltransferase activity"/>
    <property type="evidence" value="ECO:0007669"/>
    <property type="project" value="UniProtKB-EC"/>
</dbReference>
<dbReference type="PANTHER" id="PTHR42681">
    <property type="entry name" value="MALONYL-COA-ACYL CARRIER PROTEIN TRANSACYLASE, MITOCHONDRIAL"/>
    <property type="match status" value="1"/>
</dbReference>
<dbReference type="Gene3D" id="3.40.366.10">
    <property type="entry name" value="Malonyl-Coenzyme A Acyl Carrier Protein, domain 2"/>
    <property type="match status" value="1"/>
</dbReference>
<feature type="compositionally biased region" description="Basic residues" evidence="6">
    <location>
        <begin position="1"/>
        <end position="16"/>
    </location>
</feature>